<evidence type="ECO:0000256" key="1">
    <source>
        <dbReference type="ARBA" id="ARBA00001526"/>
    </source>
</evidence>
<protein>
    <recommendedName>
        <fullName evidence="3">beta-lactamase</fullName>
        <ecNumber evidence="3">3.5.2.6</ecNumber>
    </recommendedName>
</protein>
<evidence type="ECO:0000256" key="5">
    <source>
        <dbReference type="ARBA" id="ARBA00022801"/>
    </source>
</evidence>
<dbReference type="AlphaFoldDB" id="I3XYS4"/>
<evidence type="ECO:0000256" key="4">
    <source>
        <dbReference type="ARBA" id="ARBA00022737"/>
    </source>
</evidence>
<dbReference type="HOGENOM" id="CLU_000288_36_7_7"/>
<keyword evidence="5" id="KW-0378">Hydrolase</keyword>
<evidence type="ECO:0000256" key="3">
    <source>
        <dbReference type="ARBA" id="ARBA00012865"/>
    </source>
</evidence>
<dbReference type="InterPro" id="IPR040239">
    <property type="entry name" value="HcpB-like"/>
</dbReference>
<dbReference type="InterPro" id="IPR011990">
    <property type="entry name" value="TPR-like_helical_dom_sf"/>
</dbReference>
<dbReference type="GO" id="GO:0046677">
    <property type="term" value="P:response to antibiotic"/>
    <property type="evidence" value="ECO:0007669"/>
    <property type="project" value="UniProtKB-KW"/>
</dbReference>
<proteinExistence type="inferred from homology"/>
<comment type="catalytic activity">
    <reaction evidence="1">
        <text>a beta-lactam + H2O = a substituted beta-amino acid</text>
        <dbReference type="Rhea" id="RHEA:20401"/>
        <dbReference type="ChEBI" id="CHEBI:15377"/>
        <dbReference type="ChEBI" id="CHEBI:35627"/>
        <dbReference type="ChEBI" id="CHEBI:140347"/>
        <dbReference type="EC" id="3.5.2.6"/>
    </reaction>
</comment>
<keyword evidence="10" id="KW-1185">Reference proteome</keyword>
<dbReference type="SMART" id="SM00671">
    <property type="entry name" value="SEL1"/>
    <property type="match status" value="5"/>
</dbReference>
<dbReference type="RefSeq" id="WP_014769974.1">
    <property type="nucleotide sequence ID" value="NC_018002.1"/>
</dbReference>
<comment type="similarity">
    <text evidence="2">Belongs to the hcp beta-lactamase family.</text>
</comment>
<organism evidence="9 10">
    <name type="scientific">Sulfurospirillum barnesii (strain ATCC 700032 / DSM 10660 / SES-3)</name>
    <dbReference type="NCBI Taxonomy" id="760154"/>
    <lineage>
        <taxon>Bacteria</taxon>
        <taxon>Pseudomonadati</taxon>
        <taxon>Campylobacterota</taxon>
        <taxon>Epsilonproteobacteria</taxon>
        <taxon>Campylobacterales</taxon>
        <taxon>Sulfurospirillaceae</taxon>
        <taxon>Sulfurospirillum</taxon>
    </lineage>
</organism>
<dbReference type="InterPro" id="IPR006597">
    <property type="entry name" value="Sel1-like"/>
</dbReference>
<evidence type="ECO:0000313" key="9">
    <source>
        <dbReference type="EMBL" id="AFL69098.1"/>
    </source>
</evidence>
<accession>I3XYS4</accession>
<dbReference type="PANTHER" id="PTHR13891">
    <property type="entry name" value="CYTOCHROME C OXIDASE ASSEMBLY FACTOR 7"/>
    <property type="match status" value="1"/>
</dbReference>
<evidence type="ECO:0000313" key="10">
    <source>
        <dbReference type="Proteomes" id="UP000006176"/>
    </source>
</evidence>
<dbReference type="GO" id="GO:0008800">
    <property type="term" value="F:beta-lactamase activity"/>
    <property type="evidence" value="ECO:0007669"/>
    <property type="project" value="UniProtKB-EC"/>
</dbReference>
<keyword evidence="4" id="KW-0677">Repeat</keyword>
<dbReference type="PANTHER" id="PTHR13891:SF1">
    <property type="entry name" value="CYTOCHROME C OXIDASE ASSEMBLY FACTOR 7"/>
    <property type="match status" value="1"/>
</dbReference>
<gene>
    <name evidence="9" type="ordered locus">Sulba_1817</name>
</gene>
<dbReference type="eggNOG" id="COG0790">
    <property type="taxonomic scope" value="Bacteria"/>
</dbReference>
<reference evidence="9 10" key="1">
    <citation type="submission" date="2012-06" db="EMBL/GenBank/DDBJ databases">
        <title>Complete sequence of Sulfurospirillum barnesii SES-3.</title>
        <authorList>
            <consortium name="US DOE Joint Genome Institute"/>
            <person name="Lucas S."/>
            <person name="Han J."/>
            <person name="Lapidus A."/>
            <person name="Cheng J.-F."/>
            <person name="Goodwin L."/>
            <person name="Pitluck S."/>
            <person name="Peters L."/>
            <person name="Ovchinnikova G."/>
            <person name="Lu M."/>
            <person name="Detter J.C."/>
            <person name="Han C."/>
            <person name="Tapia R."/>
            <person name="Land M."/>
            <person name="Hauser L."/>
            <person name="Kyrpides N."/>
            <person name="Ivanova N."/>
            <person name="Pagani I."/>
            <person name="Stolz J."/>
            <person name="Arkin A."/>
            <person name="Dehal P."/>
            <person name="Oremland R."/>
            <person name="Saltikov C."/>
            <person name="Basu P."/>
            <person name="Hollibaugh J."/>
            <person name="Newman D."/>
            <person name="Stolyar S."/>
            <person name="Hazen T."/>
            <person name="Woyke T."/>
        </authorList>
    </citation>
    <scope>NUCLEOTIDE SEQUENCE [LARGE SCALE GENOMIC DNA]</scope>
    <source>
        <strain evidence="10">ATCC 700032 / DSM 10660 / SES-3</strain>
    </source>
</reference>
<evidence type="ECO:0000256" key="8">
    <source>
        <dbReference type="ARBA" id="ARBA00023251"/>
    </source>
</evidence>
<dbReference type="SUPFAM" id="SSF81901">
    <property type="entry name" value="HCP-like"/>
    <property type="match status" value="2"/>
</dbReference>
<evidence type="ECO:0000256" key="2">
    <source>
        <dbReference type="ARBA" id="ARBA00008486"/>
    </source>
</evidence>
<keyword evidence="6" id="KW-0802">TPR repeat</keyword>
<keyword evidence="7" id="KW-1015">Disulfide bond</keyword>
<dbReference type="Gene3D" id="1.25.40.10">
    <property type="entry name" value="Tetratricopeptide repeat domain"/>
    <property type="match status" value="1"/>
</dbReference>
<keyword evidence="8" id="KW-0046">Antibiotic resistance</keyword>
<dbReference type="Pfam" id="PF08238">
    <property type="entry name" value="Sel1"/>
    <property type="match status" value="5"/>
</dbReference>
<evidence type="ECO:0000256" key="6">
    <source>
        <dbReference type="ARBA" id="ARBA00022803"/>
    </source>
</evidence>
<dbReference type="PATRIC" id="fig|760154.4.peg.1815"/>
<dbReference type="STRING" id="760154.Sulba_1817"/>
<dbReference type="KEGG" id="sba:Sulba_1817"/>
<dbReference type="Proteomes" id="UP000006176">
    <property type="component" value="Chromosome"/>
</dbReference>
<dbReference type="EMBL" id="CP003333">
    <property type="protein sequence ID" value="AFL69098.1"/>
    <property type="molecule type" value="Genomic_DNA"/>
</dbReference>
<sequence length="227" mass="24885">MKKYFFMIAIVMTTLVYGLDFERESALQNACDRGDAKACVALGAMYHSGDGVLQSFSRAKALYTRACELGLGLGCANVGYMYESGHAGKNLSLALQWYERACILGDGEGCASVALMYENGAGVGEDLQQAVDYHDRACNYGVGSSCDYLALRYEQDENFVDAAIYYQRACDVGVAHACSRLGEMYYYGQGVSQNEKKAFEAFKNACELGEVSGCKNAEIVKANQRWY</sequence>
<evidence type="ECO:0000256" key="7">
    <source>
        <dbReference type="ARBA" id="ARBA00023157"/>
    </source>
</evidence>
<dbReference type="EC" id="3.5.2.6" evidence="3"/>
<dbReference type="OrthoDB" id="9772133at2"/>
<name>I3XYS4_SULBS</name>